<protein>
    <submittedName>
        <fullName evidence="1">Uncharacterized protein</fullName>
    </submittedName>
</protein>
<sequence length="99" mass="10649">MPLSRDSRRRLGFLVFVHGHGDGRDADGGAPPSPRGSWLAAIEASLAEQVAESADGVPELMKPNLAATSNWHAAVSFCHPIWKLNPALASHQFACEMFL</sequence>
<keyword evidence="2" id="KW-1185">Reference proteome</keyword>
<evidence type="ECO:0000313" key="1">
    <source>
        <dbReference type="EMBL" id="TKW35900.1"/>
    </source>
</evidence>
<evidence type="ECO:0000313" key="2">
    <source>
        <dbReference type="Proteomes" id="UP000298652"/>
    </source>
</evidence>
<gene>
    <name evidence="1" type="ORF">SEVIR_2G405900v2</name>
</gene>
<reference evidence="1" key="1">
    <citation type="submission" date="2019-03" db="EMBL/GenBank/DDBJ databases">
        <title>WGS assembly of Setaria viridis.</title>
        <authorList>
            <person name="Huang P."/>
            <person name="Jenkins J."/>
            <person name="Grimwood J."/>
            <person name="Barry K."/>
            <person name="Healey A."/>
            <person name="Mamidi S."/>
            <person name="Sreedasyam A."/>
            <person name="Shu S."/>
            <person name="Feldman M."/>
            <person name="Wu J."/>
            <person name="Yu Y."/>
            <person name="Chen C."/>
            <person name="Johnson J."/>
            <person name="Rokhsar D."/>
            <person name="Baxter I."/>
            <person name="Schmutz J."/>
            <person name="Brutnell T."/>
            <person name="Kellogg E."/>
        </authorList>
    </citation>
    <scope>NUCLEOTIDE SEQUENCE [LARGE SCALE GENOMIC DNA]</scope>
</reference>
<accession>A0A4U6W0K8</accession>
<dbReference type="AlphaFoldDB" id="A0A4U6W0K8"/>
<organism evidence="1 2">
    <name type="scientific">Setaria viridis</name>
    <name type="common">Green bristlegrass</name>
    <name type="synonym">Setaria italica subsp. viridis</name>
    <dbReference type="NCBI Taxonomy" id="4556"/>
    <lineage>
        <taxon>Eukaryota</taxon>
        <taxon>Viridiplantae</taxon>
        <taxon>Streptophyta</taxon>
        <taxon>Embryophyta</taxon>
        <taxon>Tracheophyta</taxon>
        <taxon>Spermatophyta</taxon>
        <taxon>Magnoliopsida</taxon>
        <taxon>Liliopsida</taxon>
        <taxon>Poales</taxon>
        <taxon>Poaceae</taxon>
        <taxon>PACMAD clade</taxon>
        <taxon>Panicoideae</taxon>
        <taxon>Panicodae</taxon>
        <taxon>Paniceae</taxon>
        <taxon>Cenchrinae</taxon>
        <taxon>Setaria</taxon>
    </lineage>
</organism>
<name>A0A4U6W0K8_SETVI</name>
<dbReference type="Proteomes" id="UP000298652">
    <property type="component" value="Chromosome 2"/>
</dbReference>
<dbReference type="Gramene" id="TKW35900">
    <property type="protein sequence ID" value="TKW35900"/>
    <property type="gene ID" value="SEVIR_2G405900v2"/>
</dbReference>
<dbReference type="EMBL" id="CM016553">
    <property type="protein sequence ID" value="TKW35900.1"/>
    <property type="molecule type" value="Genomic_DNA"/>
</dbReference>
<proteinExistence type="predicted"/>